<dbReference type="InterPro" id="IPR029033">
    <property type="entry name" value="His_PPase_superfam"/>
</dbReference>
<feature type="compositionally biased region" description="Low complexity" evidence="1">
    <location>
        <begin position="427"/>
        <end position="436"/>
    </location>
</feature>
<feature type="region of interest" description="Disordered" evidence="1">
    <location>
        <begin position="180"/>
        <end position="223"/>
    </location>
</feature>
<dbReference type="EMBL" id="JAVFKD010000001">
    <property type="protein sequence ID" value="KAK5998352.1"/>
    <property type="molecule type" value="Genomic_DNA"/>
</dbReference>
<reference evidence="2 3" key="1">
    <citation type="submission" date="2024-01" db="EMBL/GenBank/DDBJ databases">
        <title>Complete genome of Cladobotryum mycophilum ATHUM6906.</title>
        <authorList>
            <person name="Christinaki A.C."/>
            <person name="Myridakis A.I."/>
            <person name="Kouvelis V.N."/>
        </authorList>
    </citation>
    <scope>NUCLEOTIDE SEQUENCE [LARGE SCALE GENOMIC DNA]</scope>
    <source>
        <strain evidence="2 3">ATHUM6906</strain>
    </source>
</reference>
<feature type="compositionally biased region" description="Basic and acidic residues" evidence="1">
    <location>
        <begin position="469"/>
        <end position="482"/>
    </location>
</feature>
<evidence type="ECO:0000313" key="2">
    <source>
        <dbReference type="EMBL" id="KAK5998352.1"/>
    </source>
</evidence>
<feature type="compositionally biased region" description="Low complexity" evidence="1">
    <location>
        <begin position="191"/>
        <end position="219"/>
    </location>
</feature>
<feature type="compositionally biased region" description="Low complexity" evidence="1">
    <location>
        <begin position="503"/>
        <end position="521"/>
    </location>
</feature>
<sequence length="666" mass="72252">MVRPPSHIFVVRHGNRLDAADKQWHLTSPTPYDTPLTYGGFLQARSVGNHIGSLLEKAKIDAEVSKDGAVISGKPRRFRIVIHSSPFLRCVQTSVGISSGLAQMSSESIYHPSDVIIPRGVPNCQQFQFKTALLRIDSFLGEWLSPEYYECITPPPGSALMVGGAKAELIRRDDYSMYGESTPISHRQTMSSGALWNSSPSSSSTPGSSTRSPSSESDGAFNTSPMASALQAISQQKKSYVAPRPMYAVSTGGKIPEGLVAHARDACVMADYQWDSMREPLNFGDGGTFGEEWHSMHKRFRGGLKKLVNWYSTTEKPDELLPVQRSTESGAGDPIDADDEDVETVIIIVSHGAGCNALIGAVTHQPVLMDIGIASISMAVRKPNLDYSQALLQTRPQDPAAARLVPVDQMYEMRLSATTEHLRPTTSSSVSSRSVSGTNTWSPASNAGRRGRTATVGSTMGGPVLSPFFHREPFSPTDDRSISENATFESSIQRDSGSTWRPSTSSTNGFSSSSGNGFSSTHTPSGLWAPAPSSSSLMDDGNNYEAVDDYDSFLPDFDNKRFSNPPPAKKMGAILSETTDSFPNFAPAVQPPSFDLPRSFIPPEKPMLSAPIKLNTDFGLEHLAEEDSYGPFGGFGGWGLSPPPTEAERFHDFGYSKRRWTVNERV</sequence>
<gene>
    <name evidence="2" type="ORF">PT974_00731</name>
</gene>
<dbReference type="SMART" id="SM00855">
    <property type="entry name" value="PGAM"/>
    <property type="match status" value="1"/>
</dbReference>
<keyword evidence="3" id="KW-1185">Reference proteome</keyword>
<comment type="caution">
    <text evidence="2">The sequence shown here is derived from an EMBL/GenBank/DDBJ whole genome shotgun (WGS) entry which is preliminary data.</text>
</comment>
<dbReference type="SUPFAM" id="SSF53254">
    <property type="entry name" value="Phosphoglycerate mutase-like"/>
    <property type="match status" value="1"/>
</dbReference>
<organism evidence="2 3">
    <name type="scientific">Cladobotryum mycophilum</name>
    <dbReference type="NCBI Taxonomy" id="491253"/>
    <lineage>
        <taxon>Eukaryota</taxon>
        <taxon>Fungi</taxon>
        <taxon>Dikarya</taxon>
        <taxon>Ascomycota</taxon>
        <taxon>Pezizomycotina</taxon>
        <taxon>Sordariomycetes</taxon>
        <taxon>Hypocreomycetidae</taxon>
        <taxon>Hypocreales</taxon>
        <taxon>Hypocreaceae</taxon>
        <taxon>Cladobotryum</taxon>
    </lineage>
</organism>
<dbReference type="InterPro" id="IPR013078">
    <property type="entry name" value="His_Pase_superF_clade-1"/>
</dbReference>
<dbReference type="PANTHER" id="PTHR16469">
    <property type="entry name" value="UBIQUITIN-ASSOCIATED AND SH3 DOMAIN-CONTAINING BA-RELATED"/>
    <property type="match status" value="1"/>
</dbReference>
<dbReference type="PANTHER" id="PTHR16469:SF27">
    <property type="entry name" value="UBIQUITIN-ASSOCIATED AND SH3 DOMAIN-CONTAINING BA-RELATED"/>
    <property type="match status" value="1"/>
</dbReference>
<dbReference type="InterPro" id="IPR051710">
    <property type="entry name" value="Phosphatase_SH3-domain"/>
</dbReference>
<evidence type="ECO:0000313" key="3">
    <source>
        <dbReference type="Proteomes" id="UP001338125"/>
    </source>
</evidence>
<evidence type="ECO:0008006" key="4">
    <source>
        <dbReference type="Google" id="ProtNLM"/>
    </source>
</evidence>
<protein>
    <recommendedName>
        <fullName evidence="4">Phosphoglycerate mutase</fullName>
    </recommendedName>
</protein>
<feature type="compositionally biased region" description="Polar residues" evidence="1">
    <location>
        <begin position="483"/>
        <end position="502"/>
    </location>
</feature>
<feature type="region of interest" description="Disordered" evidence="1">
    <location>
        <begin position="418"/>
        <end position="534"/>
    </location>
</feature>
<name>A0ABR0T1R3_9HYPO</name>
<proteinExistence type="predicted"/>
<dbReference type="Proteomes" id="UP001338125">
    <property type="component" value="Unassembled WGS sequence"/>
</dbReference>
<evidence type="ECO:0000256" key="1">
    <source>
        <dbReference type="SAM" id="MobiDB-lite"/>
    </source>
</evidence>
<accession>A0ABR0T1R3</accession>
<dbReference type="Gene3D" id="3.40.50.1240">
    <property type="entry name" value="Phosphoglycerate mutase-like"/>
    <property type="match status" value="2"/>
</dbReference>